<evidence type="ECO:0000256" key="5">
    <source>
        <dbReference type="RuleBase" id="RU363034"/>
    </source>
</evidence>
<dbReference type="InterPro" id="IPR033116">
    <property type="entry name" value="TRYPSIN_SER"/>
</dbReference>
<dbReference type="PRINTS" id="PR00722">
    <property type="entry name" value="CHYMOTRYPSIN"/>
</dbReference>
<evidence type="ECO:0000256" key="6">
    <source>
        <dbReference type="SAM" id="MobiDB-lite"/>
    </source>
</evidence>
<keyword evidence="2 5" id="KW-0378">Hydrolase</keyword>
<feature type="signal peptide" evidence="7">
    <location>
        <begin position="1"/>
        <end position="25"/>
    </location>
</feature>
<feature type="compositionally biased region" description="Low complexity" evidence="6">
    <location>
        <begin position="86"/>
        <end position="96"/>
    </location>
</feature>
<keyword evidence="3 5" id="KW-0720">Serine protease</keyword>
<protein>
    <submittedName>
        <fullName evidence="10">Testisin-like</fullName>
    </submittedName>
</protein>
<keyword evidence="4" id="KW-1015">Disulfide bond</keyword>
<dbReference type="CDD" id="cd00190">
    <property type="entry name" value="Tryp_SPc"/>
    <property type="match status" value="1"/>
</dbReference>
<dbReference type="PANTHER" id="PTHR24252:SF7">
    <property type="entry name" value="HYALIN"/>
    <property type="match status" value="1"/>
</dbReference>
<dbReference type="Proteomes" id="UP000694867">
    <property type="component" value="Unplaced"/>
</dbReference>
<sequence>MKLRVKRSFFAISLCCLLHVHQTSARDSRQRSEVFIDSEEVIFDGVGYEVHDDWRPMTEEPVDLKQRPTSPPRTTITEIPRTKDITSQTTSTATTAGSIQRDSVGTTTVSPVKKVSTASVEHAASSNTTDGIAAVSPGTTRAPSVGLANTTIPLSTTASTAANFSSTTPMPPEMPSDSQPEDEPSNTDIPAPRAGCGVSAFPDDEPDFRIVGGRDADRGEWPWQVSIRLRHPTAGKLGHWCGGAIVNRRWILTAAHCIVKNCSSCSQMFALPQATFWTVRLGDYWIKTTEGTEATIKVSHIYPFPWYKGYDQDIALIRLDSPANWTNYIRPVCLPNDDDDFQGLTCVATGWGKVDSNAKASNVLQEVFVRVFESTICDSVYRPRFKIGIKKHHMCAGTLDGGRGTCHGDSGGPLMCRLQDGRWYLAGVTSFGSGCAKRGFPDVFSNVPHYMEWIREMMERHEREDERRDPTWNGIF</sequence>
<dbReference type="RefSeq" id="XP_028967520.1">
    <property type="nucleotide sequence ID" value="XM_029111687.1"/>
</dbReference>
<feature type="domain" description="Peptidase S1" evidence="8">
    <location>
        <begin position="210"/>
        <end position="459"/>
    </location>
</feature>
<feature type="chain" id="PRO_5042514054" evidence="7">
    <location>
        <begin position="26"/>
        <end position="476"/>
    </location>
</feature>
<evidence type="ECO:0000256" key="3">
    <source>
        <dbReference type="ARBA" id="ARBA00022825"/>
    </source>
</evidence>
<dbReference type="InterPro" id="IPR043504">
    <property type="entry name" value="Peptidase_S1_PA_chymotrypsin"/>
</dbReference>
<dbReference type="KEGG" id="goe:100899889"/>
<evidence type="ECO:0000259" key="8">
    <source>
        <dbReference type="PROSITE" id="PS50240"/>
    </source>
</evidence>
<dbReference type="PANTHER" id="PTHR24252">
    <property type="entry name" value="ACROSIN-RELATED"/>
    <property type="match status" value="1"/>
</dbReference>
<dbReference type="SMART" id="SM00020">
    <property type="entry name" value="Tryp_SPc"/>
    <property type="match status" value="1"/>
</dbReference>
<name>A0AAJ7SF87_9ACAR</name>
<reference evidence="10" key="1">
    <citation type="submission" date="2025-08" db="UniProtKB">
        <authorList>
            <consortium name="RefSeq"/>
        </authorList>
    </citation>
    <scope>IDENTIFICATION</scope>
</reference>
<keyword evidence="9" id="KW-1185">Reference proteome</keyword>
<dbReference type="PROSITE" id="PS00134">
    <property type="entry name" value="TRYPSIN_HIS"/>
    <property type="match status" value="1"/>
</dbReference>
<dbReference type="PROSITE" id="PS50240">
    <property type="entry name" value="TRYPSIN_DOM"/>
    <property type="match status" value="1"/>
</dbReference>
<accession>A0AAJ7SF87</accession>
<dbReference type="GO" id="GO:0006508">
    <property type="term" value="P:proteolysis"/>
    <property type="evidence" value="ECO:0007669"/>
    <property type="project" value="UniProtKB-KW"/>
</dbReference>
<evidence type="ECO:0000256" key="7">
    <source>
        <dbReference type="SAM" id="SignalP"/>
    </source>
</evidence>
<gene>
    <name evidence="10" type="primary">LOC100899889</name>
</gene>
<feature type="region of interest" description="Disordered" evidence="6">
    <location>
        <begin position="62"/>
        <end position="146"/>
    </location>
</feature>
<dbReference type="InterPro" id="IPR001314">
    <property type="entry name" value="Peptidase_S1A"/>
</dbReference>
<dbReference type="FunFam" id="2.40.10.10:FF:000003">
    <property type="entry name" value="Transmembrane serine protease 3"/>
    <property type="match status" value="1"/>
</dbReference>
<dbReference type="GeneID" id="100899889"/>
<dbReference type="PROSITE" id="PS00135">
    <property type="entry name" value="TRYPSIN_SER"/>
    <property type="match status" value="1"/>
</dbReference>
<evidence type="ECO:0000313" key="9">
    <source>
        <dbReference type="Proteomes" id="UP000694867"/>
    </source>
</evidence>
<evidence type="ECO:0000256" key="4">
    <source>
        <dbReference type="ARBA" id="ARBA00023157"/>
    </source>
</evidence>
<dbReference type="AlphaFoldDB" id="A0AAJ7SF87"/>
<keyword evidence="1 5" id="KW-0645">Protease</keyword>
<evidence type="ECO:0000256" key="1">
    <source>
        <dbReference type="ARBA" id="ARBA00022670"/>
    </source>
</evidence>
<dbReference type="SUPFAM" id="SSF50494">
    <property type="entry name" value="Trypsin-like serine proteases"/>
    <property type="match status" value="1"/>
</dbReference>
<organism evidence="9 10">
    <name type="scientific">Galendromus occidentalis</name>
    <name type="common">western predatory mite</name>
    <dbReference type="NCBI Taxonomy" id="34638"/>
    <lineage>
        <taxon>Eukaryota</taxon>
        <taxon>Metazoa</taxon>
        <taxon>Ecdysozoa</taxon>
        <taxon>Arthropoda</taxon>
        <taxon>Chelicerata</taxon>
        <taxon>Arachnida</taxon>
        <taxon>Acari</taxon>
        <taxon>Parasitiformes</taxon>
        <taxon>Mesostigmata</taxon>
        <taxon>Gamasina</taxon>
        <taxon>Phytoseioidea</taxon>
        <taxon>Phytoseiidae</taxon>
        <taxon>Typhlodrominae</taxon>
        <taxon>Galendromus</taxon>
    </lineage>
</organism>
<feature type="compositionally biased region" description="Polar residues" evidence="6">
    <location>
        <begin position="137"/>
        <end position="146"/>
    </location>
</feature>
<evidence type="ECO:0000313" key="10">
    <source>
        <dbReference type="RefSeq" id="XP_028967520.1"/>
    </source>
</evidence>
<dbReference type="GO" id="GO:0004252">
    <property type="term" value="F:serine-type endopeptidase activity"/>
    <property type="evidence" value="ECO:0007669"/>
    <property type="project" value="InterPro"/>
</dbReference>
<dbReference type="Gene3D" id="2.40.10.10">
    <property type="entry name" value="Trypsin-like serine proteases"/>
    <property type="match status" value="1"/>
</dbReference>
<feature type="compositionally biased region" description="Low complexity" evidence="6">
    <location>
        <begin position="103"/>
        <end position="120"/>
    </location>
</feature>
<evidence type="ECO:0000256" key="2">
    <source>
        <dbReference type="ARBA" id="ARBA00022801"/>
    </source>
</evidence>
<dbReference type="InterPro" id="IPR009003">
    <property type="entry name" value="Peptidase_S1_PA"/>
</dbReference>
<dbReference type="InterPro" id="IPR018114">
    <property type="entry name" value="TRYPSIN_HIS"/>
</dbReference>
<feature type="region of interest" description="Disordered" evidence="6">
    <location>
        <begin position="161"/>
        <end position="190"/>
    </location>
</feature>
<dbReference type="Pfam" id="PF00089">
    <property type="entry name" value="Trypsin"/>
    <property type="match status" value="1"/>
</dbReference>
<keyword evidence="7" id="KW-0732">Signal</keyword>
<dbReference type="InterPro" id="IPR001254">
    <property type="entry name" value="Trypsin_dom"/>
</dbReference>
<proteinExistence type="predicted"/>